<proteinExistence type="predicted"/>
<organism evidence="2 3">
    <name type="scientific">Bilifractor porci</name>
    <dbReference type="NCBI Taxonomy" id="2606636"/>
    <lineage>
        <taxon>Bacteria</taxon>
        <taxon>Bacillati</taxon>
        <taxon>Bacillota</taxon>
        <taxon>Clostridia</taxon>
        <taxon>Lachnospirales</taxon>
        <taxon>Lachnospiraceae</taxon>
        <taxon>Bilifractor</taxon>
    </lineage>
</organism>
<protein>
    <submittedName>
        <fullName evidence="2">LytTR family transcriptional regulator</fullName>
    </submittedName>
</protein>
<dbReference type="SMART" id="SM00850">
    <property type="entry name" value="LytTR"/>
    <property type="match status" value="1"/>
</dbReference>
<gene>
    <name evidence="2" type="ORF">FYJ60_10230</name>
</gene>
<dbReference type="PANTHER" id="PTHR37299">
    <property type="entry name" value="TRANSCRIPTIONAL REGULATOR-RELATED"/>
    <property type="match status" value="1"/>
</dbReference>
<evidence type="ECO:0000259" key="1">
    <source>
        <dbReference type="PROSITE" id="PS50930"/>
    </source>
</evidence>
<dbReference type="InterPro" id="IPR046947">
    <property type="entry name" value="LytR-like"/>
</dbReference>
<sequence length="240" mass="27885">MIYSINFDGQKEELNRIEHTMHDEAALAGDDEWKWLFTSDFGKVLEAEDAFPVLDISCLDITGEGGTKRAEEVRSRYRESAIMVIADSKMSPLEYLKPSIQASSLLLRPVTEEMMKKTIHDFIHAFTDARSGDAGTEYVVETREGKTFLPIQKITYFEARQKKIYIRVGAREYDTYDTIDRLAEKLPDQFMRCHRSFIVNRKMIDYIRLSENRIFLRDGSVIPLSRSYRFAFKSLRGSSY</sequence>
<dbReference type="Proteomes" id="UP000466864">
    <property type="component" value="Unassembled WGS sequence"/>
</dbReference>
<dbReference type="PROSITE" id="PS50930">
    <property type="entry name" value="HTH_LYTTR"/>
    <property type="match status" value="1"/>
</dbReference>
<accession>A0A7X2P9G7</accession>
<evidence type="ECO:0000313" key="3">
    <source>
        <dbReference type="Proteomes" id="UP000466864"/>
    </source>
</evidence>
<dbReference type="Pfam" id="PF04397">
    <property type="entry name" value="LytTR"/>
    <property type="match status" value="1"/>
</dbReference>
<dbReference type="EMBL" id="VUMV01000008">
    <property type="protein sequence ID" value="MST82694.1"/>
    <property type="molecule type" value="Genomic_DNA"/>
</dbReference>
<dbReference type="Gene3D" id="2.40.50.1020">
    <property type="entry name" value="LytTr DNA-binding domain"/>
    <property type="match status" value="1"/>
</dbReference>
<keyword evidence="3" id="KW-1185">Reference proteome</keyword>
<reference evidence="2 3" key="1">
    <citation type="submission" date="2019-08" db="EMBL/GenBank/DDBJ databases">
        <title>In-depth cultivation of the pig gut microbiome towards novel bacterial diversity and tailored functional studies.</title>
        <authorList>
            <person name="Wylensek D."/>
            <person name="Hitch T.C.A."/>
            <person name="Clavel T."/>
        </authorList>
    </citation>
    <scope>NUCLEOTIDE SEQUENCE [LARGE SCALE GENOMIC DNA]</scope>
    <source>
        <strain evidence="2 3">Oil+RF-744-WCA-WT-13</strain>
    </source>
</reference>
<comment type="caution">
    <text evidence="2">The sequence shown here is derived from an EMBL/GenBank/DDBJ whole genome shotgun (WGS) entry which is preliminary data.</text>
</comment>
<dbReference type="AlphaFoldDB" id="A0A7X2P9G7"/>
<evidence type="ECO:0000313" key="2">
    <source>
        <dbReference type="EMBL" id="MST82694.1"/>
    </source>
</evidence>
<name>A0A7X2P9G7_9FIRM</name>
<feature type="domain" description="HTH LytTR-type" evidence="1">
    <location>
        <begin position="149"/>
        <end position="238"/>
    </location>
</feature>
<dbReference type="InterPro" id="IPR007492">
    <property type="entry name" value="LytTR_DNA-bd_dom"/>
</dbReference>
<dbReference type="PANTHER" id="PTHR37299:SF1">
    <property type="entry name" value="STAGE 0 SPORULATION PROTEIN A HOMOLOG"/>
    <property type="match status" value="1"/>
</dbReference>
<dbReference type="GO" id="GO:0003677">
    <property type="term" value="F:DNA binding"/>
    <property type="evidence" value="ECO:0007669"/>
    <property type="project" value="InterPro"/>
</dbReference>
<dbReference type="GO" id="GO:0000156">
    <property type="term" value="F:phosphorelay response regulator activity"/>
    <property type="evidence" value="ECO:0007669"/>
    <property type="project" value="InterPro"/>
</dbReference>
<dbReference type="RefSeq" id="WP_154458611.1">
    <property type="nucleotide sequence ID" value="NZ_VUMV01000008.1"/>
</dbReference>